<feature type="region of interest" description="Disordered" evidence="1">
    <location>
        <begin position="51"/>
        <end position="153"/>
    </location>
</feature>
<feature type="compositionally biased region" description="Gly residues" evidence="1">
    <location>
        <begin position="94"/>
        <end position="106"/>
    </location>
</feature>
<evidence type="ECO:0000256" key="1">
    <source>
        <dbReference type="SAM" id="MobiDB-lite"/>
    </source>
</evidence>
<keyword evidence="3" id="KW-1185">Reference proteome</keyword>
<organism evidence="2">
    <name type="scientific">Notodromas monacha</name>
    <dbReference type="NCBI Taxonomy" id="399045"/>
    <lineage>
        <taxon>Eukaryota</taxon>
        <taxon>Metazoa</taxon>
        <taxon>Ecdysozoa</taxon>
        <taxon>Arthropoda</taxon>
        <taxon>Crustacea</taxon>
        <taxon>Oligostraca</taxon>
        <taxon>Ostracoda</taxon>
        <taxon>Podocopa</taxon>
        <taxon>Podocopida</taxon>
        <taxon>Cypridocopina</taxon>
        <taxon>Cypridoidea</taxon>
        <taxon>Cyprididae</taxon>
        <taxon>Notodromas</taxon>
    </lineage>
</organism>
<proteinExistence type="predicted"/>
<feature type="compositionally biased region" description="Low complexity" evidence="1">
    <location>
        <begin position="121"/>
        <end position="132"/>
    </location>
</feature>
<dbReference type="Proteomes" id="UP000678499">
    <property type="component" value="Unassembled WGS sequence"/>
</dbReference>
<evidence type="ECO:0000313" key="3">
    <source>
        <dbReference type="Proteomes" id="UP000678499"/>
    </source>
</evidence>
<feature type="compositionally biased region" description="Polar residues" evidence="1">
    <location>
        <begin position="1"/>
        <end position="14"/>
    </location>
</feature>
<reference evidence="2" key="1">
    <citation type="submission" date="2020-11" db="EMBL/GenBank/DDBJ databases">
        <authorList>
            <person name="Tran Van P."/>
        </authorList>
    </citation>
    <scope>NUCLEOTIDE SEQUENCE</scope>
</reference>
<evidence type="ECO:0000313" key="2">
    <source>
        <dbReference type="EMBL" id="CAD7273209.1"/>
    </source>
</evidence>
<accession>A0A7R9BEL1</accession>
<name>A0A7R9BEL1_9CRUS</name>
<gene>
    <name evidence="2" type="ORF">NMOB1V02_LOCUS1108</name>
</gene>
<protein>
    <submittedName>
        <fullName evidence="2">Uncharacterized protein</fullName>
    </submittedName>
</protein>
<sequence length="153" mass="15326">MSSSSDNRMTSFSLFRSRKSGADGMRNSSTLAAAAGQAALGLGQGAAAPTAGLWDQQQHQHLLPGMGSNNRTAGSTGAPDQSRTASALGFVSGLFGGGSGTTGGNGRHPTIVVSDPSPLMSQTGSWSSSSQQMPTATGGGTTMASIHPERDEV</sequence>
<dbReference type="AlphaFoldDB" id="A0A7R9BEL1"/>
<dbReference type="EMBL" id="OA882144">
    <property type="protein sequence ID" value="CAD7273209.1"/>
    <property type="molecule type" value="Genomic_DNA"/>
</dbReference>
<dbReference type="EMBL" id="CAJPEX010000107">
    <property type="protein sequence ID" value="CAG0913361.1"/>
    <property type="molecule type" value="Genomic_DNA"/>
</dbReference>
<feature type="compositionally biased region" description="Polar residues" evidence="1">
    <location>
        <begin position="67"/>
        <end position="85"/>
    </location>
</feature>
<feature type="region of interest" description="Disordered" evidence="1">
    <location>
        <begin position="1"/>
        <end position="28"/>
    </location>
</feature>